<comment type="caution">
    <text evidence="4">The sequence shown here is derived from an EMBL/GenBank/DDBJ whole genome shotgun (WGS) entry which is preliminary data.</text>
</comment>
<dbReference type="Gene3D" id="2.60.40.1930">
    <property type="match status" value="1"/>
</dbReference>
<dbReference type="InterPro" id="IPR039426">
    <property type="entry name" value="TonB-dep_rcpt-like"/>
</dbReference>
<keyword evidence="1" id="KW-0998">Cell outer membrane</keyword>
<evidence type="ECO:0000313" key="5">
    <source>
        <dbReference type="Proteomes" id="UP001501496"/>
    </source>
</evidence>
<gene>
    <name evidence="4" type="ORF">GCM10022291_05180</name>
</gene>
<keyword evidence="5" id="KW-1185">Reference proteome</keyword>
<dbReference type="Pfam" id="PF07715">
    <property type="entry name" value="Plug"/>
    <property type="match status" value="1"/>
</dbReference>
<comment type="similarity">
    <text evidence="1">Belongs to the TonB-dependent receptor family.</text>
</comment>
<evidence type="ECO:0000313" key="4">
    <source>
        <dbReference type="EMBL" id="GAA4231845.1"/>
    </source>
</evidence>
<dbReference type="SUPFAM" id="SSF56935">
    <property type="entry name" value="Porins"/>
    <property type="match status" value="1"/>
</dbReference>
<keyword evidence="2" id="KW-0732">Signal</keyword>
<comment type="subcellular location">
    <subcellularLocation>
        <location evidence="1">Cell outer membrane</location>
        <topology evidence="1">Multi-pass membrane protein</topology>
    </subcellularLocation>
</comment>
<sequence length="824" mass="93712">MKKIVLFCVLSTVFISFTVFNKNHFSELVNEKLKNYALINAPEKIYIHTDKPYYALDESIWYTGYLVNGITHQKTTKSWVLHVELINNKDSIVAKRKLFTNNISVAGDFKIEKDWQTGNYLLRAYTNYMRNGNPDYFFQKEISILGTDKENDSLKTNTTLTNIKTEPVAVTKPDLNFYPEGGYLIENIRSKIAVKVKNNIYSKTELKGVITDNKNHVVSEFKTADFGLGTFTLSPEPNKTYTATLNVNGVEYTYKLPKALPNGYALSVINSGNYLLIDAKSTAINKLSASYLVVHQRGKLIYSKYESENKKEYSIKLPVKELKDGVAHVTLFDANGNPVCERLTFVTNPENKTTVDIAKDKEVINKRKQIKVNIDVKDNNGKNLPSHLSMSVRDLSAFPYNTRSKNIKTWLLLNSDLRGEIEDPGYFFEKENEPRRHYLLDLVMQTHGWRRFTWKDLLHNNKNHNEFSPEKGITISGTTKFLKKPYSATTTQTRLTFFGKSVAQEPIQATDANGRFSYGPFIFFDSVQTIIESRLTNFKSDSPRDRKVLILLDNKEEKSPEVTRNIILKNDIDSDKQLENFLKMSEYIKKINFEFDQQTQRLEEVTIIANKKDELSKRKQEMNDRTDYGYANNRIDLETDYSYGGETIFDLLSTVPGVNAYNDSISIRGSTGSPVVLLDNFPIDVEFLTTLQATEVSFIDVLKGADAAMYAGSGNGVIAVYSKTGNISTTRNVKRKPGIIDFAAQGFYNAREFYAPDHMYGFEELAKADVRTTLHWEPKIRITENGGQEISFFSSDSEGDYLIEVEGISETGIPLHAISTFSVN</sequence>
<proteinExistence type="inferred from homology"/>
<keyword evidence="1" id="KW-1134">Transmembrane beta strand</keyword>
<dbReference type="InterPro" id="IPR037066">
    <property type="entry name" value="Plug_dom_sf"/>
</dbReference>
<dbReference type="Proteomes" id="UP001501496">
    <property type="component" value="Unassembled WGS sequence"/>
</dbReference>
<evidence type="ECO:0000256" key="1">
    <source>
        <dbReference type="PROSITE-ProRule" id="PRU01360"/>
    </source>
</evidence>
<evidence type="ECO:0000259" key="3">
    <source>
        <dbReference type="Pfam" id="PF07715"/>
    </source>
</evidence>
<evidence type="ECO:0000256" key="2">
    <source>
        <dbReference type="SAM" id="SignalP"/>
    </source>
</evidence>
<organism evidence="4 5">
    <name type="scientific">Postechiella marina</name>
    <dbReference type="NCBI Taxonomy" id="943941"/>
    <lineage>
        <taxon>Bacteria</taxon>
        <taxon>Pseudomonadati</taxon>
        <taxon>Bacteroidota</taxon>
        <taxon>Flavobacteriia</taxon>
        <taxon>Flavobacteriales</taxon>
        <taxon>Flavobacteriaceae</taxon>
        <taxon>Postechiella</taxon>
    </lineage>
</organism>
<accession>A0ABP8C154</accession>
<dbReference type="InterPro" id="IPR012910">
    <property type="entry name" value="Plug_dom"/>
</dbReference>
<feature type="chain" id="PRO_5045903137" description="TonB-dependent receptor plug domain-containing protein" evidence="2">
    <location>
        <begin position="22"/>
        <end position="824"/>
    </location>
</feature>
<name>A0ABP8C154_9FLAO</name>
<keyword evidence="1" id="KW-0813">Transport</keyword>
<dbReference type="Gene3D" id="2.170.130.10">
    <property type="entry name" value="TonB-dependent receptor, plug domain"/>
    <property type="match status" value="1"/>
</dbReference>
<feature type="signal peptide" evidence="2">
    <location>
        <begin position="1"/>
        <end position="21"/>
    </location>
</feature>
<protein>
    <recommendedName>
        <fullName evidence="3">TonB-dependent receptor plug domain-containing protein</fullName>
    </recommendedName>
</protein>
<keyword evidence="1" id="KW-0472">Membrane</keyword>
<reference evidence="5" key="1">
    <citation type="journal article" date="2019" name="Int. J. Syst. Evol. Microbiol.">
        <title>The Global Catalogue of Microorganisms (GCM) 10K type strain sequencing project: providing services to taxonomists for standard genome sequencing and annotation.</title>
        <authorList>
            <consortium name="The Broad Institute Genomics Platform"/>
            <consortium name="The Broad Institute Genome Sequencing Center for Infectious Disease"/>
            <person name="Wu L."/>
            <person name="Ma J."/>
        </authorList>
    </citation>
    <scope>NUCLEOTIDE SEQUENCE [LARGE SCALE GENOMIC DNA]</scope>
    <source>
        <strain evidence="5">JCM 17630</strain>
    </source>
</reference>
<dbReference type="EMBL" id="BAABCA010000001">
    <property type="protein sequence ID" value="GAA4231845.1"/>
    <property type="molecule type" value="Genomic_DNA"/>
</dbReference>
<keyword evidence="1" id="KW-0812">Transmembrane</keyword>
<dbReference type="PROSITE" id="PS52016">
    <property type="entry name" value="TONB_DEPENDENT_REC_3"/>
    <property type="match status" value="1"/>
</dbReference>
<feature type="domain" description="TonB-dependent receptor plug" evidence="3">
    <location>
        <begin position="644"/>
        <end position="716"/>
    </location>
</feature>
<dbReference type="RefSeq" id="WP_344786507.1">
    <property type="nucleotide sequence ID" value="NZ_BAABCA010000001.1"/>
</dbReference>